<gene>
    <name evidence="3" type="ORF">E0Z10_g5829</name>
</gene>
<protein>
    <recommendedName>
        <fullName evidence="2">YMC020W-like alpha/beta hydrolase domain-containing protein</fullName>
    </recommendedName>
</protein>
<feature type="compositionally biased region" description="Polar residues" evidence="1">
    <location>
        <begin position="397"/>
        <end position="420"/>
    </location>
</feature>
<dbReference type="PANTHER" id="PTHR47349:SF1">
    <property type="entry name" value="AER328WP"/>
    <property type="match status" value="1"/>
</dbReference>
<dbReference type="OrthoDB" id="5598028at2759"/>
<comment type="caution">
    <text evidence="3">The sequence shown here is derived from an EMBL/GenBank/DDBJ whole genome shotgun (WGS) entry which is preliminary data.</text>
</comment>
<proteinExistence type="predicted"/>
<evidence type="ECO:0000313" key="3">
    <source>
        <dbReference type="EMBL" id="TGJ82940.1"/>
    </source>
</evidence>
<feature type="region of interest" description="Disordered" evidence="1">
    <location>
        <begin position="1"/>
        <end position="422"/>
    </location>
</feature>
<dbReference type="EMBL" id="SKBN01000110">
    <property type="protein sequence ID" value="TGJ82940.1"/>
    <property type="molecule type" value="Genomic_DNA"/>
</dbReference>
<evidence type="ECO:0000256" key="1">
    <source>
        <dbReference type="SAM" id="MobiDB-lite"/>
    </source>
</evidence>
<dbReference type="Proteomes" id="UP000297716">
    <property type="component" value="Unassembled WGS sequence"/>
</dbReference>
<reference evidence="3 4" key="1">
    <citation type="submission" date="2019-03" db="EMBL/GenBank/DDBJ databases">
        <title>Draft genome sequence of Xylaria hypoxylon DSM 108379, a ubiquitous saprotrophic-parasitic fungi on hardwood.</title>
        <authorList>
            <person name="Buettner E."/>
            <person name="Leonhardt S."/>
            <person name="Gebauer A.M."/>
            <person name="Liers C."/>
            <person name="Hofrichter M."/>
            <person name="Kellner H."/>
        </authorList>
    </citation>
    <scope>NUCLEOTIDE SEQUENCE [LARGE SCALE GENOMIC DNA]</scope>
    <source>
        <strain evidence="3 4">DSM 108379</strain>
    </source>
</reference>
<feature type="compositionally biased region" description="Polar residues" evidence="1">
    <location>
        <begin position="245"/>
        <end position="267"/>
    </location>
</feature>
<dbReference type="PANTHER" id="PTHR47349">
    <property type="entry name" value="CHROMOSOME 8, WHOLE GENOME SHOTGUN SEQUENCE"/>
    <property type="match status" value="1"/>
</dbReference>
<feature type="compositionally biased region" description="Polar residues" evidence="1">
    <location>
        <begin position="201"/>
        <end position="216"/>
    </location>
</feature>
<dbReference type="InterPro" id="IPR058934">
    <property type="entry name" value="YMC020W-like"/>
</dbReference>
<evidence type="ECO:0000313" key="4">
    <source>
        <dbReference type="Proteomes" id="UP000297716"/>
    </source>
</evidence>
<feature type="domain" description="YMC020W-like alpha/beta hydrolase" evidence="2">
    <location>
        <begin position="429"/>
        <end position="783"/>
    </location>
</feature>
<accession>A0A4Z0YUX8</accession>
<dbReference type="AlphaFoldDB" id="A0A4Z0YUX8"/>
<feature type="compositionally biased region" description="Polar residues" evidence="1">
    <location>
        <begin position="143"/>
        <end position="171"/>
    </location>
</feature>
<feature type="compositionally biased region" description="Polar residues" evidence="1">
    <location>
        <begin position="301"/>
        <end position="311"/>
    </location>
</feature>
<dbReference type="InterPro" id="IPR058933">
    <property type="entry name" value="YMC020W-like_ab_hydrolase"/>
</dbReference>
<sequence length="823" mass="89537">MLKSKHLSSGDTLPGGAYTMMAPRKRARPDPSNGNSKDDLPSTPRSQSTEVASLPPNALSSPGMPLMKPDHSNTSAATASHDGKRVRKTNSWYGSWPRVSKSVPSTQVARENIMGDTRRSEAAADFSRFESNRKEASTDSDDQSTGTLRTIAETNIEAQQNESVSSVTRPESVNAGDGTGDTTTASAPVAPGHGLDETHTCTENVSQSETANNNAEIHQDIPEPTESIQPQDAEIEPSPEAPEPTKQTSSWFGLWSSSANPTSQKTVEQGLANEDTVVEESKTRENEDVVMQDAPIPSAPALTTAQPSAGSTWAFWSREPASRKADEDVASTEQGELAVIGDGSETNPRRSSVEVNGESSNKKEPPVKSRGPKGTRTTKPKRGRPQSMDIDEPPTSRPSTPNSEVVIKNTPSKSATTSTHKALPPNLLLPSFKSTYHMKENPSIIKQIAQLLLRTQQPPTNHVFLSKDAPTIKKAMAIGVHGLFPASYLRPMIGQPTGTSIRFASHCAEAIRKWTESNGSGDCEIEKVALEGEGKIADRVNNLWKLLLNWVEHIKNADLIMLACHSQGVPVSIMLLAKLIDLGVITNSRVGVCAMASVSLGPFPDYKSGMGMLMGSAAELWQFSNPASEISKRYEHALKTVIDYGARITYVGSIDDQLIPLHSSIYDPACHPYIYRAVFIDGRNHAPDFLAHLVGFALKLRNLGISDHGLIRELSVALAGSLYSGEGHSRLYDDSQVYDLAISHTLETTSASGVPCEIQKYEGLINPNPYVLPWIMRGLLEEEFVKRNFEETAELLKQFDDWTPTTKALKDVKYRLEAVRSKL</sequence>
<evidence type="ECO:0000259" key="2">
    <source>
        <dbReference type="Pfam" id="PF26147"/>
    </source>
</evidence>
<dbReference type="Pfam" id="PF26147">
    <property type="entry name" value="AB_HYDROLASE_YMC0-YMC35"/>
    <property type="match status" value="1"/>
</dbReference>
<organism evidence="3 4">
    <name type="scientific">Xylaria hypoxylon</name>
    <dbReference type="NCBI Taxonomy" id="37992"/>
    <lineage>
        <taxon>Eukaryota</taxon>
        <taxon>Fungi</taxon>
        <taxon>Dikarya</taxon>
        <taxon>Ascomycota</taxon>
        <taxon>Pezizomycotina</taxon>
        <taxon>Sordariomycetes</taxon>
        <taxon>Xylariomycetidae</taxon>
        <taxon>Xylariales</taxon>
        <taxon>Xylariaceae</taxon>
        <taxon>Xylaria</taxon>
    </lineage>
</organism>
<feature type="compositionally biased region" description="Basic residues" evidence="1">
    <location>
        <begin position="370"/>
        <end position="384"/>
    </location>
</feature>
<keyword evidence="4" id="KW-1185">Reference proteome</keyword>
<feature type="compositionally biased region" description="Basic and acidic residues" evidence="1">
    <location>
        <begin position="116"/>
        <end position="137"/>
    </location>
</feature>
<name>A0A4Z0YUX8_9PEZI</name>